<dbReference type="InterPro" id="IPR037245">
    <property type="entry name" value="FIP-RBD_C_sf"/>
</dbReference>
<dbReference type="GO" id="GO:0055038">
    <property type="term" value="C:recycling endosome membrane"/>
    <property type="evidence" value="ECO:0007669"/>
    <property type="project" value="UniProtKB-SubCell"/>
</dbReference>
<dbReference type="PROSITE" id="PS50222">
    <property type="entry name" value="EF_HAND_2"/>
    <property type="match status" value="1"/>
</dbReference>
<dbReference type="InterPro" id="IPR019018">
    <property type="entry name" value="Rab-bd_FIP-RBD"/>
</dbReference>
<keyword evidence="13" id="KW-1185">Reference proteome</keyword>
<keyword evidence="5" id="KW-0967">Endosome</keyword>
<gene>
    <name evidence="12" type="ORF">X801_01225</name>
</gene>
<evidence type="ECO:0000256" key="8">
    <source>
        <dbReference type="SAM" id="Coils"/>
    </source>
</evidence>
<dbReference type="InterPro" id="IPR051977">
    <property type="entry name" value="Rab11-interacting_regulator"/>
</dbReference>
<feature type="coiled-coil region" evidence="8">
    <location>
        <begin position="181"/>
        <end position="344"/>
    </location>
</feature>
<dbReference type="Pfam" id="PF13499">
    <property type="entry name" value="EF-hand_7"/>
    <property type="match status" value="1"/>
</dbReference>
<dbReference type="PANTHER" id="PTHR15726">
    <property type="entry name" value="RAB11-FAMILY INTERACTING PROTEIN"/>
    <property type="match status" value="1"/>
</dbReference>
<dbReference type="GO" id="GO:0030496">
    <property type="term" value="C:midbody"/>
    <property type="evidence" value="ECO:0007669"/>
    <property type="project" value="UniProtKB-SubCell"/>
</dbReference>
<dbReference type="GO" id="GO:0032456">
    <property type="term" value="P:endocytic recycling"/>
    <property type="evidence" value="ECO:0007669"/>
    <property type="project" value="TreeGrafter"/>
</dbReference>
<keyword evidence="6 8" id="KW-0175">Coiled coil</keyword>
<sequence>MDASDESLAAVFNALDSENKGYITVDQFVSTFSEFYQSSDQRGRKISTAPCGVEQLLLILDPENDGIIHYQDFKRAFQEDLGLEESGDHGHEPYAPSGPDFMTSNSRCLSDGMENKTDDSGVHVHDPMAFDFDNDSSLSTDGFNGTHLLRDEGRRSWPKHRGGPHLHSTESPGSASRSDILGDVESNFELLHDRMKRMEAQVENISSTRSNGDESRINRLREENARFSAQITILEERLKEAEARELRNVEAERQHLQSVITRNERDHSLEVESLRSRIKVLESECNTLRLESLKIQADKQASVATQRKKSEDLAEAHERIESLKEEMKEMEETYNQQMEVLRRDRDHAVHVLEEMNNSLGDRRRSRTSPGSPVANTVASGSDLLIRYQESQEVVRRMITENKELRREVQDLQDQLVALSLDQGRSLLKPTEKSWASEIDTMTKEEVVELWTKEKHANQQLRQYIDTLITRILERHPALLEVASSVGR</sequence>
<feature type="compositionally biased region" description="Polar residues" evidence="9">
    <location>
        <begin position="367"/>
        <end position="377"/>
    </location>
</feature>
<accession>A0A1S8X845</accession>
<feature type="region of interest" description="Disordered" evidence="9">
    <location>
        <begin position="84"/>
        <end position="118"/>
    </location>
</feature>
<dbReference type="SUPFAM" id="SSF144270">
    <property type="entry name" value="Eferin C-derminal domain-like"/>
    <property type="match status" value="1"/>
</dbReference>
<dbReference type="Pfam" id="PF09457">
    <property type="entry name" value="RBD-FIP"/>
    <property type="match status" value="1"/>
</dbReference>
<evidence type="ECO:0000256" key="1">
    <source>
        <dbReference type="ARBA" id="ARBA00004214"/>
    </source>
</evidence>
<evidence type="ECO:0000256" key="3">
    <source>
        <dbReference type="ARBA" id="ARBA00004654"/>
    </source>
</evidence>
<evidence type="ECO:0000259" key="10">
    <source>
        <dbReference type="PROSITE" id="PS50222"/>
    </source>
</evidence>
<evidence type="ECO:0000256" key="4">
    <source>
        <dbReference type="ARBA" id="ARBA00022448"/>
    </source>
</evidence>
<evidence type="ECO:0000259" key="11">
    <source>
        <dbReference type="PROSITE" id="PS51511"/>
    </source>
</evidence>
<evidence type="ECO:0000256" key="5">
    <source>
        <dbReference type="ARBA" id="ARBA00022753"/>
    </source>
</evidence>
<dbReference type="GO" id="GO:0030139">
    <property type="term" value="C:endocytic vesicle"/>
    <property type="evidence" value="ECO:0007669"/>
    <property type="project" value="TreeGrafter"/>
</dbReference>
<feature type="region of interest" description="Disordered" evidence="9">
    <location>
        <begin position="143"/>
        <end position="180"/>
    </location>
</feature>
<proteinExistence type="predicted"/>
<reference evidence="12 13" key="1">
    <citation type="submission" date="2015-03" db="EMBL/GenBank/DDBJ databases">
        <title>Draft genome of the nematode, Opisthorchis viverrini.</title>
        <authorList>
            <person name="Mitreva M."/>
        </authorList>
    </citation>
    <scope>NUCLEOTIDE SEQUENCE [LARGE SCALE GENOMIC DNA]</scope>
    <source>
        <strain evidence="12">Khon Kaen</strain>
    </source>
</reference>
<feature type="coiled-coil region" evidence="8">
    <location>
        <begin position="387"/>
        <end position="421"/>
    </location>
</feature>
<evidence type="ECO:0000313" key="13">
    <source>
        <dbReference type="Proteomes" id="UP000243686"/>
    </source>
</evidence>
<evidence type="ECO:0000256" key="6">
    <source>
        <dbReference type="ARBA" id="ARBA00023054"/>
    </source>
</evidence>
<dbReference type="Proteomes" id="UP000243686">
    <property type="component" value="Unassembled WGS sequence"/>
</dbReference>
<dbReference type="GO" id="GO:0032154">
    <property type="term" value="C:cleavage furrow"/>
    <property type="evidence" value="ECO:0007669"/>
    <property type="project" value="UniProtKB-SubCell"/>
</dbReference>
<comment type="subcellular location">
    <subcellularLocation>
        <location evidence="2">Cleavage furrow</location>
    </subcellularLocation>
    <subcellularLocation>
        <location evidence="1">Midbody</location>
    </subcellularLocation>
    <subcellularLocation>
        <location evidence="3">Recycling endosome membrane</location>
        <topology evidence="3">Peripheral membrane protein</topology>
    </subcellularLocation>
</comment>
<evidence type="ECO:0000256" key="9">
    <source>
        <dbReference type="SAM" id="MobiDB-lite"/>
    </source>
</evidence>
<dbReference type="GO" id="GO:0032465">
    <property type="term" value="P:regulation of cytokinesis"/>
    <property type="evidence" value="ECO:0007669"/>
    <property type="project" value="TreeGrafter"/>
</dbReference>
<keyword evidence="4" id="KW-0813">Transport</keyword>
<organism evidence="12 13">
    <name type="scientific">Opisthorchis viverrini</name>
    <name type="common">Southeast Asian liver fluke</name>
    <dbReference type="NCBI Taxonomy" id="6198"/>
    <lineage>
        <taxon>Eukaryota</taxon>
        <taxon>Metazoa</taxon>
        <taxon>Spiralia</taxon>
        <taxon>Lophotrochozoa</taxon>
        <taxon>Platyhelminthes</taxon>
        <taxon>Trematoda</taxon>
        <taxon>Digenea</taxon>
        <taxon>Opisthorchiida</taxon>
        <taxon>Opisthorchiata</taxon>
        <taxon>Opisthorchiidae</taxon>
        <taxon>Opisthorchis</taxon>
    </lineage>
</organism>
<keyword evidence="7" id="KW-0472">Membrane</keyword>
<dbReference type="SUPFAM" id="SSF47473">
    <property type="entry name" value="EF-hand"/>
    <property type="match status" value="1"/>
</dbReference>
<dbReference type="InterPro" id="IPR011992">
    <property type="entry name" value="EF-hand-dom_pair"/>
</dbReference>
<dbReference type="PROSITE" id="PS51511">
    <property type="entry name" value="FIP_RBD"/>
    <property type="match status" value="1"/>
</dbReference>
<dbReference type="AlphaFoldDB" id="A0A1S8X845"/>
<protein>
    <submittedName>
        <fullName evidence="12">EF hand</fullName>
    </submittedName>
</protein>
<dbReference type="InterPro" id="IPR057316">
    <property type="entry name" value="Rab11-FIP3/4_dom"/>
</dbReference>
<feature type="region of interest" description="Disordered" evidence="9">
    <location>
        <begin position="356"/>
        <end position="377"/>
    </location>
</feature>
<dbReference type="GO" id="GO:0005509">
    <property type="term" value="F:calcium ion binding"/>
    <property type="evidence" value="ECO:0007669"/>
    <property type="project" value="InterPro"/>
</dbReference>
<name>A0A1S8X845_OPIVI</name>
<dbReference type="InterPro" id="IPR002048">
    <property type="entry name" value="EF_hand_dom"/>
</dbReference>
<dbReference type="Gene3D" id="1.20.5.2440">
    <property type="match status" value="1"/>
</dbReference>
<dbReference type="PANTHER" id="PTHR15726:SF7">
    <property type="entry name" value="NUCLEAR FALLOUT, ISOFORM J"/>
    <property type="match status" value="1"/>
</dbReference>
<evidence type="ECO:0000256" key="7">
    <source>
        <dbReference type="ARBA" id="ARBA00023136"/>
    </source>
</evidence>
<dbReference type="EMBL" id="KV891663">
    <property type="protein sequence ID" value="OON22871.1"/>
    <property type="molecule type" value="Genomic_DNA"/>
</dbReference>
<evidence type="ECO:0000256" key="2">
    <source>
        <dbReference type="ARBA" id="ARBA00004626"/>
    </source>
</evidence>
<dbReference type="Gene3D" id="1.10.238.10">
    <property type="entry name" value="EF-hand"/>
    <property type="match status" value="1"/>
</dbReference>
<feature type="domain" description="EF-hand" evidence="10">
    <location>
        <begin position="3"/>
        <end position="38"/>
    </location>
</feature>
<feature type="domain" description="FIP-RBD" evidence="11">
    <location>
        <begin position="420"/>
        <end position="482"/>
    </location>
</feature>
<dbReference type="Pfam" id="PF25450">
    <property type="entry name" value="Rab11-FIP3"/>
    <property type="match status" value="1"/>
</dbReference>
<evidence type="ECO:0000313" key="12">
    <source>
        <dbReference type="EMBL" id="OON22871.1"/>
    </source>
</evidence>